<dbReference type="Gramene" id="HORVU.MOREX.r3.1HG0006070.1">
    <property type="protein sequence ID" value="HORVU.MOREX.r3.1HG0006070.1"/>
    <property type="gene ID" value="HORVU.MOREX.r3.1HG0006070"/>
</dbReference>
<dbReference type="OMA" id="RRRTNYH"/>
<dbReference type="InterPro" id="IPR001356">
    <property type="entry name" value="HD"/>
</dbReference>
<reference evidence="6" key="1">
    <citation type="journal article" date="2012" name="Nature">
        <title>A physical, genetic and functional sequence assembly of the barley genome.</title>
        <authorList>
            <consortium name="The International Barley Genome Sequencing Consortium"/>
            <person name="Mayer K.F."/>
            <person name="Waugh R."/>
            <person name="Brown J.W."/>
            <person name="Schulman A."/>
            <person name="Langridge P."/>
            <person name="Platzer M."/>
            <person name="Fincher G.B."/>
            <person name="Muehlbauer G.J."/>
            <person name="Sato K."/>
            <person name="Close T.J."/>
            <person name="Wise R.P."/>
            <person name="Stein N."/>
        </authorList>
    </citation>
    <scope>NUCLEOTIDE SEQUENCE [LARGE SCALE GENOMIC DNA]</scope>
    <source>
        <strain evidence="6">cv. Morex</strain>
    </source>
</reference>
<dbReference type="GO" id="GO:0003677">
    <property type="term" value="F:DNA binding"/>
    <property type="evidence" value="ECO:0007669"/>
    <property type="project" value="UniProtKB-UniRule"/>
</dbReference>
<dbReference type="InterPro" id="IPR009057">
    <property type="entry name" value="Homeodomain-like_sf"/>
</dbReference>
<comment type="subcellular location">
    <subcellularLocation>
        <location evidence="1 2 3">Nucleus</location>
    </subcellularLocation>
</comment>
<dbReference type="OrthoDB" id="638952at2759"/>
<dbReference type="SUPFAM" id="SSF46689">
    <property type="entry name" value="Homeodomain-like"/>
    <property type="match status" value="1"/>
</dbReference>
<keyword evidence="6" id="KW-1185">Reference proteome</keyword>
<evidence type="ECO:0000259" key="4">
    <source>
        <dbReference type="PROSITE" id="PS50071"/>
    </source>
</evidence>
<dbReference type="EnsemblPlants" id="HORVU.MOREX.r3.1HG0006070.1">
    <property type="protein sequence ID" value="HORVU.MOREX.r3.1HG0006070.1"/>
    <property type="gene ID" value="HORVU.MOREX.r3.1HG0006070"/>
</dbReference>
<evidence type="ECO:0000313" key="5">
    <source>
        <dbReference type="EnsemblPlants" id="HORVU.MOREX.r3.1HG0006070.1"/>
    </source>
</evidence>
<evidence type="ECO:0000313" key="6">
    <source>
        <dbReference type="Proteomes" id="UP000011116"/>
    </source>
</evidence>
<dbReference type="PROSITE" id="PS50071">
    <property type="entry name" value="HOMEOBOX_2"/>
    <property type="match status" value="1"/>
</dbReference>
<dbReference type="PANTHER" id="PTHR45654:SF62">
    <property type="entry name" value="HOMEOBOX DOMAIN-CONTAINING PROTEIN"/>
    <property type="match status" value="1"/>
</dbReference>
<gene>
    <name evidence="5" type="primary">LOC123404747</name>
</gene>
<keyword evidence="2 3" id="KW-0539">Nucleus</keyword>
<protein>
    <recommendedName>
        <fullName evidence="4">Homeobox domain-containing protein</fullName>
    </recommendedName>
</protein>
<name>A0A8I6WAR5_HORVV</name>
<dbReference type="AlphaFoldDB" id="A0A8I6WAR5"/>
<dbReference type="Pfam" id="PF00046">
    <property type="entry name" value="Homeodomain"/>
    <property type="match status" value="1"/>
</dbReference>
<dbReference type="PANTHER" id="PTHR45654">
    <property type="entry name" value="HOMEOBOX-LEUCINE ZIPPER PROTEIN MERISTEM L1"/>
    <property type="match status" value="1"/>
</dbReference>
<proteinExistence type="predicted"/>
<keyword evidence="2 3" id="KW-0238">DNA-binding</keyword>
<dbReference type="GO" id="GO:0005634">
    <property type="term" value="C:nucleus"/>
    <property type="evidence" value="ECO:0007669"/>
    <property type="project" value="UniProtKB-SubCell"/>
</dbReference>
<dbReference type="SMR" id="A0A8I6WAR5"/>
<feature type="domain" description="Homeobox" evidence="4">
    <location>
        <begin position="73"/>
        <end position="133"/>
    </location>
</feature>
<keyword evidence="2 3" id="KW-0371">Homeobox</keyword>
<dbReference type="GeneID" id="123404747"/>
<dbReference type="SMART" id="SM00389">
    <property type="entry name" value="HOX"/>
    <property type="match status" value="1"/>
</dbReference>
<dbReference type="RefSeq" id="XP_044954631.1">
    <property type="nucleotide sequence ID" value="XM_045098696.1"/>
</dbReference>
<evidence type="ECO:0000256" key="3">
    <source>
        <dbReference type="RuleBase" id="RU000682"/>
    </source>
</evidence>
<organism evidence="5 6">
    <name type="scientific">Hordeum vulgare subsp. vulgare</name>
    <name type="common">Domesticated barley</name>
    <dbReference type="NCBI Taxonomy" id="112509"/>
    <lineage>
        <taxon>Eukaryota</taxon>
        <taxon>Viridiplantae</taxon>
        <taxon>Streptophyta</taxon>
        <taxon>Embryophyta</taxon>
        <taxon>Tracheophyta</taxon>
        <taxon>Spermatophyta</taxon>
        <taxon>Magnoliopsida</taxon>
        <taxon>Liliopsida</taxon>
        <taxon>Poales</taxon>
        <taxon>Poaceae</taxon>
        <taxon>BOP clade</taxon>
        <taxon>Pooideae</taxon>
        <taxon>Triticodae</taxon>
        <taxon>Triticeae</taxon>
        <taxon>Hordeinae</taxon>
        <taxon>Hordeum</taxon>
    </lineage>
</organism>
<dbReference type="CDD" id="cd00086">
    <property type="entry name" value="homeodomain"/>
    <property type="match status" value="1"/>
</dbReference>
<evidence type="ECO:0000256" key="1">
    <source>
        <dbReference type="ARBA" id="ARBA00004123"/>
    </source>
</evidence>
<dbReference type="InterPro" id="IPR042160">
    <property type="entry name" value="HD-Zip_IV"/>
</dbReference>
<reference evidence="5" key="3">
    <citation type="submission" date="2022-01" db="UniProtKB">
        <authorList>
            <consortium name="EnsemblPlants"/>
        </authorList>
    </citation>
    <scope>IDENTIFICATION</scope>
    <source>
        <strain evidence="5">subsp. vulgare</strain>
    </source>
</reference>
<feature type="DNA-binding region" description="Homeobox" evidence="2">
    <location>
        <begin position="75"/>
        <end position="134"/>
    </location>
</feature>
<dbReference type="Gene3D" id="1.10.10.60">
    <property type="entry name" value="Homeodomain-like"/>
    <property type="match status" value="1"/>
</dbReference>
<evidence type="ECO:0000256" key="2">
    <source>
        <dbReference type="PROSITE-ProRule" id="PRU00108"/>
    </source>
</evidence>
<sequence>MNGEWPQHNSDVHNDLDLFMTSEHSRLFQHDHGDEIYGLLGATSNAGNIDNANNVVVDQGNNIGETHSEQRMMRRRAHYHRLRGEQLQQLEVVFQEFPYPNEKLRKTLGERLGMSAQQVKFWFQNHRTSCKGKRQRREINNLHLENEMLKSERQAIISAMQNSTCLKCRGAMVQSSDISERQRLFIENMKLKEELLLATTHLKDGLHRNGMWSLLTRN</sequence>
<dbReference type="Proteomes" id="UP000011116">
    <property type="component" value="Chromosome 1H"/>
</dbReference>
<reference evidence="5" key="2">
    <citation type="submission" date="2020-10" db="EMBL/GenBank/DDBJ databases">
        <authorList>
            <person name="Scholz U."/>
            <person name="Mascher M."/>
            <person name="Fiebig A."/>
        </authorList>
    </citation>
    <scope>NUCLEOTIDE SEQUENCE [LARGE SCALE GENOMIC DNA]</scope>
    <source>
        <strain evidence="5">cv. Morex</strain>
    </source>
</reference>
<dbReference type="KEGG" id="hvg:123404747"/>
<accession>A0A8I6WAR5</accession>